<dbReference type="InterPro" id="IPR050409">
    <property type="entry name" value="E3_ubiq-protein_ligase"/>
</dbReference>
<dbReference type="Gene3D" id="3.30.2410.10">
    <property type="entry name" value="Hect, E3 ligase catalytic domain"/>
    <property type="match status" value="1"/>
</dbReference>
<comment type="catalytic activity">
    <reaction evidence="1">
        <text>S-ubiquitinyl-[E2 ubiquitin-conjugating enzyme]-L-cysteine + [acceptor protein]-L-lysine = [E2 ubiquitin-conjugating enzyme]-L-cysteine + N(6)-ubiquitinyl-[acceptor protein]-L-lysine.</text>
        <dbReference type="EC" id="2.3.2.26"/>
    </reaction>
</comment>
<dbReference type="FunFam" id="3.30.2410.10:FF:000001">
    <property type="entry name" value="E3 ubiquitin-protein ligase NEDD4-like"/>
    <property type="match status" value="1"/>
</dbReference>
<proteinExistence type="predicted"/>
<name>A0AAV8WR00_9CUCU</name>
<evidence type="ECO:0000313" key="10">
    <source>
        <dbReference type="Proteomes" id="UP001162156"/>
    </source>
</evidence>
<sequence>MNAFLDGFSDLIPLNLVKIFDENELELLMCGIQHIDVKDWKQNTLYKGDYHSNHIVIQWFWRVVLSFSNEMRARLLQFVTGTSRVPMNGFKELYGSNGPQLFTIEKWGSSDNYPRAHTW</sequence>
<dbReference type="Pfam" id="PF00632">
    <property type="entry name" value="HECT"/>
    <property type="match status" value="1"/>
</dbReference>
<comment type="pathway">
    <text evidence="2">Protein modification; protein ubiquitination.</text>
</comment>
<protein>
    <recommendedName>
        <fullName evidence="3">HECT-type E3 ubiquitin transferase</fullName>
        <ecNumber evidence="3">2.3.2.26</ecNumber>
    </recommendedName>
</protein>
<evidence type="ECO:0000256" key="4">
    <source>
        <dbReference type="ARBA" id="ARBA00022679"/>
    </source>
</evidence>
<accession>A0AAV8WR00</accession>
<organism evidence="9 10">
    <name type="scientific">Rhamnusium bicolor</name>
    <dbReference type="NCBI Taxonomy" id="1586634"/>
    <lineage>
        <taxon>Eukaryota</taxon>
        <taxon>Metazoa</taxon>
        <taxon>Ecdysozoa</taxon>
        <taxon>Arthropoda</taxon>
        <taxon>Hexapoda</taxon>
        <taxon>Insecta</taxon>
        <taxon>Pterygota</taxon>
        <taxon>Neoptera</taxon>
        <taxon>Endopterygota</taxon>
        <taxon>Coleoptera</taxon>
        <taxon>Polyphaga</taxon>
        <taxon>Cucujiformia</taxon>
        <taxon>Chrysomeloidea</taxon>
        <taxon>Cerambycidae</taxon>
        <taxon>Lepturinae</taxon>
        <taxon>Rhagiini</taxon>
        <taxon>Rhamnusium</taxon>
    </lineage>
</organism>
<dbReference type="PROSITE" id="PS50237">
    <property type="entry name" value="HECT"/>
    <property type="match status" value="1"/>
</dbReference>
<keyword evidence="4" id="KW-0808">Transferase</keyword>
<dbReference type="GO" id="GO:0019871">
    <property type="term" value="F:sodium channel inhibitor activity"/>
    <property type="evidence" value="ECO:0007669"/>
    <property type="project" value="TreeGrafter"/>
</dbReference>
<dbReference type="PANTHER" id="PTHR11254:SF440">
    <property type="entry name" value="E3 UBIQUITIN-PROTEIN LIGASE NEDD-4"/>
    <property type="match status" value="1"/>
</dbReference>
<dbReference type="GO" id="GO:0005737">
    <property type="term" value="C:cytoplasm"/>
    <property type="evidence" value="ECO:0007669"/>
    <property type="project" value="TreeGrafter"/>
</dbReference>
<comment type="caution">
    <text evidence="7">Lacks conserved residue(s) required for the propagation of feature annotation.</text>
</comment>
<keyword evidence="5" id="KW-0677">Repeat</keyword>
<dbReference type="SUPFAM" id="SSF56204">
    <property type="entry name" value="Hect, E3 ligase catalytic domain"/>
    <property type="match status" value="1"/>
</dbReference>
<keyword evidence="6 7" id="KW-0833">Ubl conjugation pathway</keyword>
<feature type="domain" description="HECT" evidence="8">
    <location>
        <begin position="1"/>
        <end position="119"/>
    </location>
</feature>
<reference evidence="9" key="1">
    <citation type="journal article" date="2023" name="Insect Mol. Biol.">
        <title>Genome sequencing provides insights into the evolution of gene families encoding plant cell wall-degrading enzymes in longhorned beetles.</title>
        <authorList>
            <person name="Shin N.R."/>
            <person name="Okamura Y."/>
            <person name="Kirsch R."/>
            <person name="Pauchet Y."/>
        </authorList>
    </citation>
    <scope>NUCLEOTIDE SEQUENCE</scope>
    <source>
        <strain evidence="9">RBIC_L_NR</strain>
    </source>
</reference>
<dbReference type="SMART" id="SM00119">
    <property type="entry name" value="HECTc"/>
    <property type="match status" value="1"/>
</dbReference>
<dbReference type="EMBL" id="JANEYF010005195">
    <property type="protein sequence ID" value="KAJ8928933.1"/>
    <property type="molecule type" value="Genomic_DNA"/>
</dbReference>
<evidence type="ECO:0000256" key="1">
    <source>
        <dbReference type="ARBA" id="ARBA00000885"/>
    </source>
</evidence>
<dbReference type="Gene3D" id="3.90.1750.10">
    <property type="entry name" value="Hect, E3 ligase catalytic domains"/>
    <property type="match status" value="1"/>
</dbReference>
<dbReference type="GO" id="GO:0009966">
    <property type="term" value="P:regulation of signal transduction"/>
    <property type="evidence" value="ECO:0007669"/>
    <property type="project" value="UniProtKB-ARBA"/>
</dbReference>
<dbReference type="GO" id="GO:0048814">
    <property type="term" value="P:regulation of dendrite morphogenesis"/>
    <property type="evidence" value="ECO:0007669"/>
    <property type="project" value="TreeGrafter"/>
</dbReference>
<dbReference type="GO" id="GO:0016567">
    <property type="term" value="P:protein ubiquitination"/>
    <property type="evidence" value="ECO:0007669"/>
    <property type="project" value="UniProtKB-ARBA"/>
</dbReference>
<evidence type="ECO:0000256" key="3">
    <source>
        <dbReference type="ARBA" id="ARBA00012485"/>
    </source>
</evidence>
<comment type="caution">
    <text evidence="9">The sequence shown here is derived from an EMBL/GenBank/DDBJ whole genome shotgun (WGS) entry which is preliminary data.</text>
</comment>
<dbReference type="PANTHER" id="PTHR11254">
    <property type="entry name" value="HECT DOMAIN UBIQUITIN-PROTEIN LIGASE"/>
    <property type="match status" value="1"/>
</dbReference>
<dbReference type="InterPro" id="IPR035983">
    <property type="entry name" value="Hect_E3_ubiquitin_ligase"/>
</dbReference>
<evidence type="ECO:0000259" key="8">
    <source>
        <dbReference type="PROSITE" id="PS50237"/>
    </source>
</evidence>
<gene>
    <name evidence="9" type="ORF">NQ314_018432</name>
</gene>
<dbReference type="EC" id="2.3.2.26" evidence="3"/>
<evidence type="ECO:0000256" key="7">
    <source>
        <dbReference type="PROSITE-ProRule" id="PRU00104"/>
    </source>
</evidence>
<dbReference type="Proteomes" id="UP001162156">
    <property type="component" value="Unassembled WGS sequence"/>
</dbReference>
<evidence type="ECO:0000256" key="6">
    <source>
        <dbReference type="ARBA" id="ARBA00022786"/>
    </source>
</evidence>
<evidence type="ECO:0000256" key="5">
    <source>
        <dbReference type="ARBA" id="ARBA00022737"/>
    </source>
</evidence>
<evidence type="ECO:0000313" key="9">
    <source>
        <dbReference type="EMBL" id="KAJ8928933.1"/>
    </source>
</evidence>
<dbReference type="GO" id="GO:0006511">
    <property type="term" value="P:ubiquitin-dependent protein catabolic process"/>
    <property type="evidence" value="ECO:0007669"/>
    <property type="project" value="TreeGrafter"/>
</dbReference>
<dbReference type="AlphaFoldDB" id="A0AAV8WR00"/>
<keyword evidence="10" id="KW-1185">Reference proteome</keyword>
<evidence type="ECO:0000256" key="2">
    <source>
        <dbReference type="ARBA" id="ARBA00004906"/>
    </source>
</evidence>
<dbReference type="InterPro" id="IPR000569">
    <property type="entry name" value="HECT_dom"/>
</dbReference>
<dbReference type="GO" id="GO:0061630">
    <property type="term" value="F:ubiquitin protein ligase activity"/>
    <property type="evidence" value="ECO:0007669"/>
    <property type="project" value="UniProtKB-EC"/>
</dbReference>